<protein>
    <recommendedName>
        <fullName evidence="3">Swt1-like HEPN domain-containing protein</fullName>
    </recommendedName>
</protein>
<dbReference type="EMBL" id="BSFM01000004">
    <property type="protein sequence ID" value="GLK82867.1"/>
    <property type="molecule type" value="Genomic_DNA"/>
</dbReference>
<reference evidence="1" key="2">
    <citation type="submission" date="2023-01" db="EMBL/GenBank/DDBJ databases">
        <authorList>
            <person name="Sun Q."/>
            <person name="Evtushenko L."/>
        </authorList>
    </citation>
    <scope>NUCLEOTIDE SEQUENCE</scope>
    <source>
        <strain evidence="1">VKM B-2789</strain>
    </source>
</reference>
<accession>A0A9W6JTA8</accession>
<proteinExistence type="predicted"/>
<keyword evidence="2" id="KW-1185">Reference proteome</keyword>
<evidence type="ECO:0000313" key="1">
    <source>
        <dbReference type="EMBL" id="GLK82867.1"/>
    </source>
</evidence>
<comment type="caution">
    <text evidence="1">The sequence shown here is derived from an EMBL/GenBank/DDBJ whole genome shotgun (WGS) entry which is preliminary data.</text>
</comment>
<organism evidence="1 2">
    <name type="scientific">Ancylobacter defluvii</name>
    <dbReference type="NCBI Taxonomy" id="1282440"/>
    <lineage>
        <taxon>Bacteria</taxon>
        <taxon>Pseudomonadati</taxon>
        <taxon>Pseudomonadota</taxon>
        <taxon>Alphaproteobacteria</taxon>
        <taxon>Hyphomicrobiales</taxon>
        <taxon>Xanthobacteraceae</taxon>
        <taxon>Ancylobacter</taxon>
    </lineage>
</organism>
<evidence type="ECO:0000313" key="2">
    <source>
        <dbReference type="Proteomes" id="UP001143330"/>
    </source>
</evidence>
<reference evidence="1" key="1">
    <citation type="journal article" date="2014" name="Int. J. Syst. Evol. Microbiol.">
        <title>Complete genome sequence of Corynebacterium casei LMG S-19264T (=DSM 44701T), isolated from a smear-ripened cheese.</title>
        <authorList>
            <consortium name="US DOE Joint Genome Institute (JGI-PGF)"/>
            <person name="Walter F."/>
            <person name="Albersmeier A."/>
            <person name="Kalinowski J."/>
            <person name="Ruckert C."/>
        </authorList>
    </citation>
    <scope>NUCLEOTIDE SEQUENCE</scope>
    <source>
        <strain evidence="1">VKM B-2789</strain>
    </source>
</reference>
<dbReference type="RefSeq" id="WP_213366436.1">
    <property type="nucleotide sequence ID" value="NZ_BSFM01000004.1"/>
</dbReference>
<dbReference type="Proteomes" id="UP001143330">
    <property type="component" value="Unassembled WGS sequence"/>
</dbReference>
<evidence type="ECO:0008006" key="3">
    <source>
        <dbReference type="Google" id="ProtNLM"/>
    </source>
</evidence>
<dbReference type="AlphaFoldDB" id="A0A9W6JTA8"/>
<name>A0A9W6JTA8_9HYPH</name>
<gene>
    <name evidence="1" type="ORF">GCM10017653_09360</name>
</gene>
<sequence length="335" mass="38662">MSEGNDTKDQSGFEQVPEVPVHVLNTYSRLWQLETWLRTMVYVELRALLGDDWAKGLNPSSNSFQADKSLTHMPTPEMNALSYAQLSKLTELIANHWDCFSVYLPPKDLWDAKLREVAQIRHRVAHFRVGHVDDLARLKQFLRDIDKGFWTFCTSYNDMNAVIPQESDPIAKHFLPFDPLPWVEVEEKTWAQVGFRDKSLVVGLSVRSQRRPWCREPLEAGMPGHLYDFYMFAQDGRTFDLPYLLERTRTLHHHLVHLCLDDMDRSVRFTVPAILGETMIKEIVQSWHDAAGSACRRSPLRPPSDLADRWPEYVIGSSNPLTFLDPSMPCSFFGV</sequence>